<accession>A0A1Z2SJG3</accession>
<feature type="region of interest" description="Disordered" evidence="1">
    <location>
        <begin position="71"/>
        <end position="92"/>
    </location>
</feature>
<dbReference type="KEGG" id="vga:BSQ33_16185"/>
<dbReference type="Pfam" id="PF05954">
    <property type="entry name" value="Phage_GPD"/>
    <property type="match status" value="1"/>
</dbReference>
<evidence type="ECO:0008006" key="4">
    <source>
        <dbReference type="Google" id="ProtNLM"/>
    </source>
</evidence>
<organism evidence="2 3">
    <name type="scientific">Vibrio gazogenes</name>
    <dbReference type="NCBI Taxonomy" id="687"/>
    <lineage>
        <taxon>Bacteria</taxon>
        <taxon>Pseudomonadati</taxon>
        <taxon>Pseudomonadota</taxon>
        <taxon>Gammaproteobacteria</taxon>
        <taxon>Vibrionales</taxon>
        <taxon>Vibrionaceae</taxon>
        <taxon>Vibrio</taxon>
    </lineage>
</organism>
<sequence length="939" mass="100859">MSENDLPLDYMALQGGRQFNTSLSFSVDVGHDAKTLNANYLRLVSLQGQEQVSEPYQFTLVLRGNALTDVGKPNQGTHSDFGDIPESDKSGKPLPHIQGVAASLLGQWAQAKLGYTSDFASNETPPGYTQYGANQPLASRYFNGIVSSVSLSAPGEYTVALASPLFPLTLRNKYHVFKGLSIQGVIGELLKPELSRYGQRFHVDYRITGLSASRVQDWLQAGETDFAMLQRLMKKAAIHFYFIHADAGLTLVFSNQPSRAQDVTIPGAVDGQVSLRYSYTDSQGLGLQQADLFCNLSYQTQLTTQGVQSVLTHQQANWETNAVAEYTSYPVVDDTDHSDFHFYKTFAYGVNKDESEESLAYIDQQLACQQTTLTGDATCYFLSPGYAFTLSQQAIHPSNASTLNPSGSLIGKGLEGKDQRYTADNLMPAQFDGAVFVVTKITHKASEHSPYTGSVEATPLPTGTQDVSTEVLITPFTIQDTHQGSVLATVIESAVPKSSYFLEKSDFSTELSATQFGLNQSGSSIERNKQIGCVVQFATDVDTDITHWIALSDGSQTAPAVGSMVMIGRGDNESEIPQIQQVLSSHGQKTIQPRLWRNNSWTFNTNWGSSCNTSYGDSLNIHFGSEATPDLKTAMTVVQTAYGNPTVLGAKFGGASYDQGCSFSYSTTSNGAKGLANASVSQGSHFSESHSEQDYSVSYNNCRQSYSQSNKSVNISYQGPFTDSVDENNLSFINGRVPNQRIIDICNGLPDGSSYNESHVVGTSTSISTFEGIKSDTSTVLGDCTSVSTFGGIKSDTSTVTGACNSNSTFMGIKADISVVSGLCTTMNTMLAGNITSNVTTGDSTTTNTITGAQTTTNTISGTQITNDTISGDTTHNTKYEGLVTVSEDTAGVYTHNKTRGGVKVDNEEASAGTKSIEYTLSLSLVTVNITVDAVLSIM</sequence>
<name>A0A1Z2SJG3_VIBGA</name>
<evidence type="ECO:0000313" key="2">
    <source>
        <dbReference type="EMBL" id="ASA57324.1"/>
    </source>
</evidence>
<dbReference type="Gene3D" id="2.30.110.50">
    <property type="match status" value="1"/>
</dbReference>
<dbReference type="SUPFAM" id="SSF69279">
    <property type="entry name" value="Phage tail proteins"/>
    <property type="match status" value="1"/>
</dbReference>
<evidence type="ECO:0000256" key="1">
    <source>
        <dbReference type="SAM" id="MobiDB-lite"/>
    </source>
</evidence>
<dbReference type="AlphaFoldDB" id="A0A1Z2SJG3"/>
<dbReference type="RefSeq" id="WP_088134656.1">
    <property type="nucleotide sequence ID" value="NZ_CP018836.1"/>
</dbReference>
<dbReference type="OrthoDB" id="9762420at2"/>
<gene>
    <name evidence="2" type="ORF">BSQ33_16185</name>
</gene>
<reference evidence="2 3" key="1">
    <citation type="submission" date="2016-12" db="EMBL/GenBank/DDBJ databases">
        <authorList>
            <person name="Song W.-J."/>
            <person name="Kurnit D.M."/>
        </authorList>
    </citation>
    <scope>NUCLEOTIDE SEQUENCE [LARGE SCALE GENOMIC DNA]</scope>
    <source>
        <strain evidence="2 3">ATCC 43942</strain>
    </source>
</reference>
<dbReference type="Proteomes" id="UP000196708">
    <property type="component" value="Chromosome 2"/>
</dbReference>
<proteinExistence type="predicted"/>
<dbReference type="Gene3D" id="4.10.220.110">
    <property type="match status" value="1"/>
</dbReference>
<dbReference type="EMBL" id="CP018836">
    <property type="protein sequence ID" value="ASA57324.1"/>
    <property type="molecule type" value="Genomic_DNA"/>
</dbReference>
<evidence type="ECO:0000313" key="3">
    <source>
        <dbReference type="Proteomes" id="UP000196708"/>
    </source>
</evidence>
<dbReference type="Gene3D" id="3.55.50.10">
    <property type="entry name" value="Baseplate protein-like domains"/>
    <property type="match status" value="1"/>
</dbReference>
<protein>
    <recommendedName>
        <fullName evidence="4">Type IV secretion protein Rhs</fullName>
    </recommendedName>
</protein>